<dbReference type="GO" id="GO:0050568">
    <property type="term" value="F:protein-glutamine glutaminase activity"/>
    <property type="evidence" value="ECO:0007669"/>
    <property type="project" value="UniProtKB-UniRule"/>
</dbReference>
<reference evidence="12" key="3">
    <citation type="submission" date="2018-07" db="EMBL/GenBank/DDBJ databases">
        <authorList>
            <person name="Quirk P.G."/>
            <person name="Krulwich T.A."/>
        </authorList>
    </citation>
    <scope>NUCLEOTIDE SEQUENCE</scope>
    <source>
        <strain evidence="12">CCRI-19302</strain>
    </source>
</reference>
<dbReference type="Gene3D" id="3.40.50.180">
    <property type="entry name" value="Methylesterase CheB, C-terminal domain"/>
    <property type="match status" value="1"/>
</dbReference>
<evidence type="ECO:0000256" key="4">
    <source>
        <dbReference type="ARBA" id="ARBA00024867"/>
    </source>
</evidence>
<evidence type="ECO:0000313" key="13">
    <source>
        <dbReference type="Proteomes" id="UP000216411"/>
    </source>
</evidence>
<evidence type="ECO:0000259" key="10">
    <source>
        <dbReference type="PROSITE" id="PS50122"/>
    </source>
</evidence>
<dbReference type="Gene3D" id="3.40.50.2300">
    <property type="match status" value="1"/>
</dbReference>
<comment type="domain">
    <text evidence="6">Contains a C-terminal catalytic domain, and an N-terminal region which modulates catalytic activity.</text>
</comment>
<evidence type="ECO:0000256" key="5">
    <source>
        <dbReference type="ARBA" id="ARBA00048267"/>
    </source>
</evidence>
<name>A0A255I6K1_9FIRM</name>
<keyword evidence="3 6" id="KW-0378">Hydrolase</keyword>
<dbReference type="PROSITE" id="PS50110">
    <property type="entry name" value="RESPONSE_REGULATORY"/>
    <property type="match status" value="1"/>
</dbReference>
<comment type="catalytic activity">
    <reaction evidence="6">
        <text>L-glutaminyl-[protein] + H2O = L-glutamyl-[protein] + NH4(+)</text>
        <dbReference type="Rhea" id="RHEA:16441"/>
        <dbReference type="Rhea" id="RHEA-COMP:10207"/>
        <dbReference type="Rhea" id="RHEA-COMP:10208"/>
        <dbReference type="ChEBI" id="CHEBI:15377"/>
        <dbReference type="ChEBI" id="CHEBI:28938"/>
        <dbReference type="ChEBI" id="CHEBI:29973"/>
        <dbReference type="ChEBI" id="CHEBI:30011"/>
        <dbReference type="EC" id="3.5.1.44"/>
    </reaction>
</comment>
<dbReference type="EMBL" id="QICS01000002">
    <property type="protein sequence ID" value="PXV93527.1"/>
    <property type="molecule type" value="Genomic_DNA"/>
</dbReference>
<proteinExistence type="inferred from homology"/>
<feature type="active site" evidence="6 7">
    <location>
        <position position="182"/>
    </location>
</feature>
<sequence>MSKNILIVDDSALMRRIMCDIINSDNRFEVTDIAKNGAEAFGLLLDKKYDVVVCDINMPKMTGLELLEQLQRYKIKVPIIMVSTLAKEGAKETILALELGAFDFVTKPENFIEAKGNDFKQRLMSTLEVAAKMTLEKKTEDIVRQILASKKGVDFAKEMGTESRKTLRMSAGNNKIVALACSTGGPKSLQAVIPLLPADLNAAVLLVQHMPAGFTNSLAQRLDEMSKVKVKEAADGEMIQKGYVYIAPGGYHMKALRDGSGHKIKLTQEAPIGGLRPCANVMYESLINSSYDEVVCVVLTGMGSDGTIGIKKLSNSKTVYVIAQDEKTCVVFGMPKTIAEAGLVDEVVPLENVSQTIIKNVGVR</sequence>
<dbReference type="EC" id="3.5.1.44" evidence="6"/>
<dbReference type="Pfam" id="PF01339">
    <property type="entry name" value="CheB_methylest"/>
    <property type="match status" value="1"/>
</dbReference>
<dbReference type="HAMAP" id="MF_00099">
    <property type="entry name" value="CheB_chemtxs"/>
    <property type="match status" value="1"/>
</dbReference>
<dbReference type="InterPro" id="IPR008248">
    <property type="entry name" value="CheB-like"/>
</dbReference>
<feature type="domain" description="CheB-type methylesterase" evidence="10">
    <location>
        <begin position="170"/>
        <end position="364"/>
    </location>
</feature>
<comment type="subcellular location">
    <subcellularLocation>
        <location evidence="6">Cytoplasm</location>
    </subcellularLocation>
</comment>
<feature type="active site" evidence="6 7">
    <location>
        <position position="305"/>
    </location>
</feature>
<dbReference type="GO" id="GO:0005737">
    <property type="term" value="C:cytoplasm"/>
    <property type="evidence" value="ECO:0007669"/>
    <property type="project" value="UniProtKB-SubCell"/>
</dbReference>
<dbReference type="CDD" id="cd17541">
    <property type="entry name" value="REC_CheB-like"/>
    <property type="match status" value="1"/>
</dbReference>
<comment type="function">
    <text evidence="4">May play the central regulatory role in sporulation. It may be an element of the effector pathway responsible for the activation of sporulation genes in response to nutritional stress. Spo0A may act in concert with spo0H (a sigma factor) to control the expression of some genes that are critical to the sporulation process.</text>
</comment>
<keyword evidence="2 6" id="KW-0145">Chemotaxis</keyword>
<evidence type="ECO:0000256" key="3">
    <source>
        <dbReference type="ARBA" id="ARBA00022801"/>
    </source>
</evidence>
<dbReference type="EMBL" id="NOKA02000003">
    <property type="protein sequence ID" value="RDY32488.1"/>
    <property type="molecule type" value="Genomic_DNA"/>
</dbReference>
<comment type="catalytic activity">
    <reaction evidence="5 6">
        <text>[protein]-L-glutamate 5-O-methyl ester + H2O = L-glutamyl-[protein] + methanol + H(+)</text>
        <dbReference type="Rhea" id="RHEA:23236"/>
        <dbReference type="Rhea" id="RHEA-COMP:10208"/>
        <dbReference type="Rhea" id="RHEA-COMP:10311"/>
        <dbReference type="ChEBI" id="CHEBI:15377"/>
        <dbReference type="ChEBI" id="CHEBI:15378"/>
        <dbReference type="ChEBI" id="CHEBI:17790"/>
        <dbReference type="ChEBI" id="CHEBI:29973"/>
        <dbReference type="ChEBI" id="CHEBI:82795"/>
        <dbReference type="EC" id="3.1.1.61"/>
    </reaction>
</comment>
<dbReference type="InterPro" id="IPR001789">
    <property type="entry name" value="Sig_transdc_resp-reg_receiver"/>
</dbReference>
<dbReference type="NCBIfam" id="NF001965">
    <property type="entry name" value="PRK00742.1"/>
    <property type="match status" value="1"/>
</dbReference>
<accession>A0A255I6K1</accession>
<dbReference type="PIRSF" id="PIRSF000876">
    <property type="entry name" value="RR_chemtxs_CheB"/>
    <property type="match status" value="1"/>
</dbReference>
<reference evidence="11 14" key="2">
    <citation type="submission" date="2018-05" db="EMBL/GenBank/DDBJ databases">
        <title>Genomic Encyclopedia of Type Strains, Phase IV (KMG-IV): sequencing the most valuable type-strain genomes for metagenomic binning, comparative biology and taxonomic classification.</title>
        <authorList>
            <person name="Goeker M."/>
        </authorList>
    </citation>
    <scope>NUCLEOTIDE SEQUENCE [LARGE SCALE GENOMIC DNA]</scope>
    <source>
        <strain evidence="11 14">DSM 28816</strain>
    </source>
</reference>
<evidence type="ECO:0000256" key="1">
    <source>
        <dbReference type="ARBA" id="ARBA00022490"/>
    </source>
</evidence>
<keyword evidence="6 8" id="KW-0597">Phosphoprotein</keyword>
<reference evidence="12 13" key="1">
    <citation type="journal article" date="2017" name="Genome Announc.">
        <title>Draft Genome Sequence of a Sporulating and Motile Strain of Lachnotalea glycerini Isolated from Water in Quebec City, Canada.</title>
        <authorList>
            <person name="Maheux A.F."/>
            <person name="Boudreau D.K."/>
            <person name="Berube E."/>
            <person name="Boissinot M."/>
            <person name="Raymond F."/>
            <person name="Brodeur S."/>
            <person name="Corbeil J."/>
            <person name="Isabel S."/>
            <person name="Omar R.F."/>
            <person name="Bergeron M.G."/>
        </authorList>
    </citation>
    <scope>NUCLEOTIDE SEQUENCE [LARGE SCALE GENOMIC DNA]</scope>
    <source>
        <strain evidence="12 13">CCRI-19302</strain>
    </source>
</reference>
<comment type="similarity">
    <text evidence="6">Belongs to the CheB family.</text>
</comment>
<evidence type="ECO:0000313" key="11">
    <source>
        <dbReference type="EMBL" id="PXV93527.1"/>
    </source>
</evidence>
<feature type="active site" evidence="6 7">
    <location>
        <position position="209"/>
    </location>
</feature>
<dbReference type="SMART" id="SM00448">
    <property type="entry name" value="REC"/>
    <property type="match status" value="1"/>
</dbReference>
<dbReference type="GO" id="GO:0008984">
    <property type="term" value="F:protein-glutamate methylesterase activity"/>
    <property type="evidence" value="ECO:0007669"/>
    <property type="project" value="UniProtKB-UniRule"/>
</dbReference>
<comment type="PTM">
    <text evidence="6">Phosphorylated by CheA. Phosphorylation of the N-terminal regulatory domain activates the methylesterase activity.</text>
</comment>
<evidence type="ECO:0000313" key="14">
    <source>
        <dbReference type="Proteomes" id="UP000247523"/>
    </source>
</evidence>
<dbReference type="Proteomes" id="UP000216411">
    <property type="component" value="Unassembled WGS sequence"/>
</dbReference>
<dbReference type="Proteomes" id="UP000247523">
    <property type="component" value="Unassembled WGS sequence"/>
</dbReference>
<dbReference type="AlphaFoldDB" id="A0A255I6K1"/>
<evidence type="ECO:0000256" key="2">
    <source>
        <dbReference type="ARBA" id="ARBA00022500"/>
    </source>
</evidence>
<comment type="function">
    <text evidence="6">Involved in chemotaxis. Part of a chemotaxis signal transduction system that modulates chemotaxis in response to various stimuli. Catalyzes the demethylation of specific methylglutamate residues introduced into the chemoreceptors (methyl-accepting chemotaxis proteins or MCP) by CheR. Also mediates the irreversible deamidation of specific glutamine residues to glutamic acid.</text>
</comment>
<protein>
    <recommendedName>
        <fullName evidence="6">Protein-glutamate methylesterase/protein-glutamine glutaminase</fullName>
        <ecNumber evidence="6">3.1.1.61</ecNumber>
        <ecNumber evidence="6">3.5.1.44</ecNumber>
    </recommendedName>
</protein>
<feature type="modified residue" description="4-aspartylphosphate" evidence="6 8">
    <location>
        <position position="55"/>
    </location>
</feature>
<dbReference type="GO" id="GO:0006935">
    <property type="term" value="P:chemotaxis"/>
    <property type="evidence" value="ECO:0007669"/>
    <property type="project" value="UniProtKB-UniRule"/>
</dbReference>
<dbReference type="PANTHER" id="PTHR42872">
    <property type="entry name" value="PROTEIN-GLUTAMATE METHYLESTERASE/PROTEIN-GLUTAMINE GLUTAMINASE"/>
    <property type="match status" value="1"/>
</dbReference>
<dbReference type="InterPro" id="IPR011006">
    <property type="entry name" value="CheY-like_superfamily"/>
</dbReference>
<dbReference type="OrthoDB" id="9793421at2"/>
<dbReference type="CDD" id="cd16432">
    <property type="entry name" value="CheB_Rec"/>
    <property type="match status" value="1"/>
</dbReference>
<evidence type="ECO:0000256" key="7">
    <source>
        <dbReference type="PROSITE-ProRule" id="PRU00050"/>
    </source>
</evidence>
<dbReference type="SUPFAM" id="SSF52172">
    <property type="entry name" value="CheY-like"/>
    <property type="match status" value="1"/>
</dbReference>
<dbReference type="RefSeq" id="WP_094379653.1">
    <property type="nucleotide sequence ID" value="NZ_NOKA02000003.1"/>
</dbReference>
<dbReference type="GO" id="GO:0000156">
    <property type="term" value="F:phosphorelay response regulator activity"/>
    <property type="evidence" value="ECO:0007669"/>
    <property type="project" value="InterPro"/>
</dbReference>
<dbReference type="EC" id="3.1.1.61" evidence="6"/>
<dbReference type="Pfam" id="PF00072">
    <property type="entry name" value="Response_reg"/>
    <property type="match status" value="1"/>
</dbReference>
<dbReference type="PROSITE" id="PS50122">
    <property type="entry name" value="CHEB"/>
    <property type="match status" value="1"/>
</dbReference>
<evidence type="ECO:0000259" key="9">
    <source>
        <dbReference type="PROSITE" id="PS50110"/>
    </source>
</evidence>
<dbReference type="InterPro" id="IPR035909">
    <property type="entry name" value="CheB_C"/>
</dbReference>
<keyword evidence="13" id="KW-1185">Reference proteome</keyword>
<dbReference type="InterPro" id="IPR000673">
    <property type="entry name" value="Sig_transdc_resp-reg_Me-estase"/>
</dbReference>
<gene>
    <name evidence="6" type="primary">cheB</name>
    <name evidence="11" type="ORF">C8E03_102295</name>
    <name evidence="12" type="ORF">CG710_003400</name>
</gene>
<keyword evidence="1 6" id="KW-0963">Cytoplasm</keyword>
<dbReference type="SUPFAM" id="SSF52738">
    <property type="entry name" value="Methylesterase CheB, C-terminal domain"/>
    <property type="match status" value="1"/>
</dbReference>
<comment type="caution">
    <text evidence="11">The sequence shown here is derived from an EMBL/GenBank/DDBJ whole genome shotgun (WGS) entry which is preliminary data.</text>
</comment>
<evidence type="ECO:0000256" key="8">
    <source>
        <dbReference type="PROSITE-ProRule" id="PRU00169"/>
    </source>
</evidence>
<dbReference type="PANTHER" id="PTHR42872:SF6">
    <property type="entry name" value="PROTEIN-GLUTAMATE METHYLESTERASE_PROTEIN-GLUTAMINE GLUTAMINASE"/>
    <property type="match status" value="1"/>
</dbReference>
<organism evidence="11 14">
    <name type="scientific">Lachnotalea glycerini</name>
    <dbReference type="NCBI Taxonomy" id="1763509"/>
    <lineage>
        <taxon>Bacteria</taxon>
        <taxon>Bacillati</taxon>
        <taxon>Bacillota</taxon>
        <taxon>Clostridia</taxon>
        <taxon>Lachnospirales</taxon>
        <taxon>Lachnospiraceae</taxon>
        <taxon>Lachnotalea</taxon>
    </lineage>
</organism>
<feature type="domain" description="Response regulatory" evidence="9">
    <location>
        <begin position="4"/>
        <end position="122"/>
    </location>
</feature>
<evidence type="ECO:0000313" key="12">
    <source>
        <dbReference type="EMBL" id="RDY32488.1"/>
    </source>
</evidence>
<evidence type="ECO:0000256" key="6">
    <source>
        <dbReference type="HAMAP-Rule" id="MF_00099"/>
    </source>
</evidence>